<feature type="compositionally biased region" description="Basic and acidic residues" evidence="1">
    <location>
        <begin position="64"/>
        <end position="77"/>
    </location>
</feature>
<feature type="transmembrane region" description="Helical" evidence="2">
    <location>
        <begin position="232"/>
        <end position="251"/>
    </location>
</feature>
<reference evidence="4" key="2">
    <citation type="submission" date="2022-08" db="EMBL/GenBank/DDBJ databases">
        <title>Novel sulphate-reducing endosymbionts in the free-living metamonad Anaeramoeba.</title>
        <authorList>
            <person name="Jerlstrom-Hultqvist J."/>
            <person name="Cepicka I."/>
            <person name="Gallot-Lavallee L."/>
            <person name="Salas-Leiva D."/>
            <person name="Curtis B.A."/>
            <person name="Zahonova K."/>
            <person name="Pipaliya S."/>
            <person name="Dacks J."/>
            <person name="Roger A.J."/>
        </authorList>
    </citation>
    <scope>NUCLEOTIDE SEQUENCE</scope>
    <source>
        <strain evidence="4">Busselton2</strain>
    </source>
</reference>
<dbReference type="Pfam" id="PF01757">
    <property type="entry name" value="Acyl_transf_3"/>
    <property type="match status" value="1"/>
</dbReference>
<comment type="caution">
    <text evidence="4">The sequence shown here is derived from an EMBL/GenBank/DDBJ whole genome shotgun (WGS) entry which is preliminary data.</text>
</comment>
<keyword evidence="2" id="KW-0472">Membrane</keyword>
<feature type="transmembrane region" description="Helical" evidence="2">
    <location>
        <begin position="256"/>
        <end position="273"/>
    </location>
</feature>
<keyword evidence="4" id="KW-0012">Acyltransferase</keyword>
<evidence type="ECO:0000313" key="5">
    <source>
        <dbReference type="EMBL" id="KAJ6242613.1"/>
    </source>
</evidence>
<protein>
    <submittedName>
        <fullName evidence="4 5">Acyltransferase</fullName>
    </submittedName>
</protein>
<dbReference type="EMBL" id="JAOAOG010000173">
    <property type="protein sequence ID" value="KAJ6242613.1"/>
    <property type="molecule type" value="Genomic_DNA"/>
</dbReference>
<dbReference type="GO" id="GO:0016747">
    <property type="term" value="F:acyltransferase activity, transferring groups other than amino-acyl groups"/>
    <property type="evidence" value="ECO:0007669"/>
    <property type="project" value="InterPro"/>
</dbReference>
<keyword evidence="4" id="KW-0808">Transferase</keyword>
<keyword evidence="7" id="KW-1185">Reference proteome</keyword>
<dbReference type="Proteomes" id="UP001146793">
    <property type="component" value="Unassembled WGS sequence"/>
</dbReference>
<sequence>MNSLQEKDQLDPLSFHLDKSGDFQSVDFELKPRYLIFFYKYETKKLTTTKEKKNSTQLKLLSSSDHENQQEYKKEQTQKNDRIASFDGLRVICSLIVMFHHLDILLPGLSHAKIESERKILWSEHGEFEWSGFGYIARIINGWLSVIYFLLMVGYLYSYKIFQGLPLQSILSGLSRRFFRIIPSLIPLHIFLLLLYKYRVVYWNLTPDDISNCYFKSGLYGVFCSLLNGPTYILPLLTFSPFFVALVLLFLHNQTLKIKIIVYSIVLGYLVWVEDTTSFYFPVVCGMLVADINHSSNFAQIKNKILTQKHFKVIFAIVWALQFFIFKFTNATKTIAATLTLFPVIHSKHLSKILGHKYFTLVVPYTYQVYIWHVPIYKLYINYFNDSSFIFLVFFAFLTIFVISVISYHFVEKPCLVHGTKFINWIGFRKFQYNHQSINQKISEKHN</sequence>
<name>A0AAV7YDS7_9EUKA</name>
<dbReference type="PANTHER" id="PTHR23028">
    <property type="entry name" value="ACETYLTRANSFERASE"/>
    <property type="match status" value="1"/>
</dbReference>
<feature type="transmembrane region" description="Helical" evidence="2">
    <location>
        <begin position="358"/>
        <end position="377"/>
    </location>
</feature>
<dbReference type="AlphaFoldDB" id="A0AAV7YDS7"/>
<dbReference type="EMBL" id="JANTQA010000063">
    <property type="protein sequence ID" value="KAJ3427115.1"/>
    <property type="molecule type" value="Genomic_DNA"/>
</dbReference>
<feature type="transmembrane region" description="Helical" evidence="2">
    <location>
        <begin position="178"/>
        <end position="196"/>
    </location>
</feature>
<accession>A0AAV7YDS7</accession>
<evidence type="ECO:0000313" key="6">
    <source>
        <dbReference type="Proteomes" id="UP001146793"/>
    </source>
</evidence>
<gene>
    <name evidence="4" type="ORF">M0812_26694</name>
    <name evidence="5" type="ORF">M0813_02461</name>
</gene>
<evidence type="ECO:0000259" key="3">
    <source>
        <dbReference type="Pfam" id="PF01757"/>
    </source>
</evidence>
<feature type="region of interest" description="Disordered" evidence="1">
    <location>
        <begin position="57"/>
        <end position="77"/>
    </location>
</feature>
<reference evidence="5" key="1">
    <citation type="submission" date="2022-08" db="EMBL/GenBank/DDBJ databases">
        <title>Novel sulfate-reducing endosymbionts in the free-living metamonad Anaeramoeba.</title>
        <authorList>
            <person name="Jerlstrom-Hultqvist J."/>
            <person name="Cepicka I."/>
            <person name="Gallot-Lavallee L."/>
            <person name="Salas-Leiva D."/>
            <person name="Curtis B.A."/>
            <person name="Zahonova K."/>
            <person name="Pipaliya S."/>
            <person name="Dacks J."/>
            <person name="Roger A.J."/>
        </authorList>
    </citation>
    <scope>NUCLEOTIDE SEQUENCE</scope>
    <source>
        <strain evidence="5">Schooner1</strain>
    </source>
</reference>
<evidence type="ECO:0000313" key="4">
    <source>
        <dbReference type="EMBL" id="KAJ3427115.1"/>
    </source>
</evidence>
<evidence type="ECO:0000256" key="2">
    <source>
        <dbReference type="SAM" id="Phobius"/>
    </source>
</evidence>
<feature type="transmembrane region" description="Helical" evidence="2">
    <location>
        <begin position="389"/>
        <end position="411"/>
    </location>
</feature>
<dbReference type="InterPro" id="IPR050879">
    <property type="entry name" value="Acyltransferase_3"/>
</dbReference>
<organism evidence="4 6">
    <name type="scientific">Anaeramoeba flamelloides</name>
    <dbReference type="NCBI Taxonomy" id="1746091"/>
    <lineage>
        <taxon>Eukaryota</taxon>
        <taxon>Metamonada</taxon>
        <taxon>Anaeramoebidae</taxon>
        <taxon>Anaeramoeba</taxon>
    </lineage>
</organism>
<keyword evidence="2" id="KW-0812">Transmembrane</keyword>
<proteinExistence type="predicted"/>
<feature type="domain" description="Acyltransferase 3" evidence="3">
    <location>
        <begin position="84"/>
        <end position="407"/>
    </location>
</feature>
<feature type="transmembrane region" description="Helical" evidence="2">
    <location>
        <begin position="311"/>
        <end position="328"/>
    </location>
</feature>
<evidence type="ECO:0000313" key="7">
    <source>
        <dbReference type="Proteomes" id="UP001150062"/>
    </source>
</evidence>
<dbReference type="InterPro" id="IPR002656">
    <property type="entry name" value="Acyl_transf_3_dom"/>
</dbReference>
<dbReference type="Proteomes" id="UP001150062">
    <property type="component" value="Unassembled WGS sequence"/>
</dbReference>
<feature type="transmembrane region" description="Helical" evidence="2">
    <location>
        <begin position="135"/>
        <end position="157"/>
    </location>
</feature>
<evidence type="ECO:0000256" key="1">
    <source>
        <dbReference type="SAM" id="MobiDB-lite"/>
    </source>
</evidence>
<keyword evidence="2" id="KW-1133">Transmembrane helix</keyword>